<dbReference type="AlphaFoldDB" id="A0A328DLS0"/>
<sequence length="148" mass="16871">MALTSIIVNTMWRKVGCWPRTLSSLSLRSDRPSISPSMANCPCTESVTKKKKRVEDVMPRVTGHKQEDLEAKRGAIMAAIIRIVLLPSGYGRASHVSARCAHRFMCWSVFHRHLQMMRMKKKTLIGLMTTMFAEDPTLKTWMEGIHLK</sequence>
<protein>
    <submittedName>
        <fullName evidence="1">Uncharacterized protein</fullName>
    </submittedName>
</protein>
<gene>
    <name evidence="1" type="ORF">DM860_015527</name>
</gene>
<name>A0A328DLS0_9ASTE</name>
<accession>A0A328DLS0</accession>
<evidence type="ECO:0000313" key="2">
    <source>
        <dbReference type="Proteomes" id="UP000249390"/>
    </source>
</evidence>
<keyword evidence="2" id="KW-1185">Reference proteome</keyword>
<organism evidence="1 2">
    <name type="scientific">Cuscuta australis</name>
    <dbReference type="NCBI Taxonomy" id="267555"/>
    <lineage>
        <taxon>Eukaryota</taxon>
        <taxon>Viridiplantae</taxon>
        <taxon>Streptophyta</taxon>
        <taxon>Embryophyta</taxon>
        <taxon>Tracheophyta</taxon>
        <taxon>Spermatophyta</taxon>
        <taxon>Magnoliopsida</taxon>
        <taxon>eudicotyledons</taxon>
        <taxon>Gunneridae</taxon>
        <taxon>Pentapetalae</taxon>
        <taxon>asterids</taxon>
        <taxon>lamiids</taxon>
        <taxon>Solanales</taxon>
        <taxon>Convolvulaceae</taxon>
        <taxon>Cuscuteae</taxon>
        <taxon>Cuscuta</taxon>
        <taxon>Cuscuta subgen. Grammica</taxon>
        <taxon>Cuscuta sect. Cleistogrammica</taxon>
    </lineage>
</organism>
<evidence type="ECO:0000313" key="1">
    <source>
        <dbReference type="EMBL" id="RAL45121.1"/>
    </source>
</evidence>
<dbReference type="EMBL" id="NQVE01000140">
    <property type="protein sequence ID" value="RAL45121.1"/>
    <property type="molecule type" value="Genomic_DNA"/>
</dbReference>
<comment type="caution">
    <text evidence="1">The sequence shown here is derived from an EMBL/GenBank/DDBJ whole genome shotgun (WGS) entry which is preliminary data.</text>
</comment>
<reference evidence="1 2" key="1">
    <citation type="submission" date="2018-06" db="EMBL/GenBank/DDBJ databases">
        <title>The Genome of Cuscuta australis (Dodder) Provides Insight into the Evolution of Plant Parasitism.</title>
        <authorList>
            <person name="Liu H."/>
        </authorList>
    </citation>
    <scope>NUCLEOTIDE SEQUENCE [LARGE SCALE GENOMIC DNA]</scope>
    <source>
        <strain evidence="2">cv. Yunnan</strain>
        <tissue evidence="1">Vines</tissue>
    </source>
</reference>
<dbReference type="Proteomes" id="UP000249390">
    <property type="component" value="Unassembled WGS sequence"/>
</dbReference>
<proteinExistence type="predicted"/>